<feature type="region of interest" description="Disordered" evidence="10">
    <location>
        <begin position="166"/>
        <end position="192"/>
    </location>
</feature>
<comment type="subcellular location">
    <subcellularLocation>
        <location evidence="1 9">Nucleus</location>
    </subcellularLocation>
</comment>
<protein>
    <recommendedName>
        <fullName evidence="3 9">Mediator of RNA polymerase II transcription subunit 10</fullName>
    </recommendedName>
    <alternativeName>
        <fullName evidence="8 9">Mediator complex subunit 10</fullName>
    </alternativeName>
</protein>
<evidence type="ECO:0000256" key="2">
    <source>
        <dbReference type="ARBA" id="ARBA00005389"/>
    </source>
</evidence>
<dbReference type="Proteomes" id="UP000887565">
    <property type="component" value="Unplaced"/>
</dbReference>
<keyword evidence="6 9" id="KW-0804">Transcription</keyword>
<dbReference type="OMA" id="IMESCLQ"/>
<dbReference type="GO" id="GO:0003712">
    <property type="term" value="F:transcription coregulator activity"/>
    <property type="evidence" value="ECO:0007669"/>
    <property type="project" value="InterPro"/>
</dbReference>
<accession>A0A915K9T8</accession>
<evidence type="ECO:0000256" key="1">
    <source>
        <dbReference type="ARBA" id="ARBA00004123"/>
    </source>
</evidence>
<comment type="subunit">
    <text evidence="9">Component of the Mediator complex.</text>
</comment>
<organism evidence="11 12">
    <name type="scientific">Romanomermis culicivorax</name>
    <name type="common">Nematode worm</name>
    <dbReference type="NCBI Taxonomy" id="13658"/>
    <lineage>
        <taxon>Eukaryota</taxon>
        <taxon>Metazoa</taxon>
        <taxon>Ecdysozoa</taxon>
        <taxon>Nematoda</taxon>
        <taxon>Enoplea</taxon>
        <taxon>Dorylaimia</taxon>
        <taxon>Mermithida</taxon>
        <taxon>Mermithoidea</taxon>
        <taxon>Mermithidae</taxon>
        <taxon>Romanomermis</taxon>
    </lineage>
</organism>
<evidence type="ECO:0000256" key="8">
    <source>
        <dbReference type="ARBA" id="ARBA00032004"/>
    </source>
</evidence>
<evidence type="ECO:0000256" key="4">
    <source>
        <dbReference type="ARBA" id="ARBA00023015"/>
    </source>
</evidence>
<dbReference type="WBParaSite" id="nRc.2.0.1.t35457-RA">
    <property type="protein sequence ID" value="nRc.2.0.1.t35457-RA"/>
    <property type="gene ID" value="nRc.2.0.1.g35457"/>
</dbReference>
<gene>
    <name evidence="9" type="primary">MED10</name>
</gene>
<evidence type="ECO:0000256" key="10">
    <source>
        <dbReference type="SAM" id="MobiDB-lite"/>
    </source>
</evidence>
<evidence type="ECO:0000256" key="6">
    <source>
        <dbReference type="ARBA" id="ARBA00023163"/>
    </source>
</evidence>
<keyword evidence="5 9" id="KW-0010">Activator</keyword>
<keyword evidence="11" id="KW-1185">Reference proteome</keyword>
<dbReference type="GO" id="GO:0006357">
    <property type="term" value="P:regulation of transcription by RNA polymerase II"/>
    <property type="evidence" value="ECO:0007669"/>
    <property type="project" value="InterPro"/>
</dbReference>
<evidence type="ECO:0000256" key="5">
    <source>
        <dbReference type="ARBA" id="ARBA00023159"/>
    </source>
</evidence>
<comment type="function">
    <text evidence="9">Component of the Mediator complex, a coactivator involved in the regulated transcription of nearly all RNA polymerase II-dependent genes. Mediator functions as a bridge to convey information from gene-specific regulatory proteins to the basal RNA polymerase II transcription machinery. Mediator is recruited to promoters by direct interactions with regulatory proteins and serves as a scaffold for the assembly of a functional preinitiation complex with RNA polymerase II and the general transcription factors.</text>
</comment>
<evidence type="ECO:0000313" key="11">
    <source>
        <dbReference type="Proteomes" id="UP000887565"/>
    </source>
</evidence>
<proteinExistence type="inferred from homology"/>
<keyword evidence="4 9" id="KW-0805">Transcription regulation</keyword>
<reference evidence="12" key="1">
    <citation type="submission" date="2022-11" db="UniProtKB">
        <authorList>
            <consortium name="WormBaseParasite"/>
        </authorList>
    </citation>
    <scope>IDENTIFICATION</scope>
</reference>
<evidence type="ECO:0000256" key="3">
    <source>
        <dbReference type="ARBA" id="ARBA00019617"/>
    </source>
</evidence>
<dbReference type="PANTHER" id="PTHR13345">
    <property type="entry name" value="MEDIATOR OF RNA POLYMERASE II TRANSCRIPTION SUBUNIT 10"/>
    <property type="match status" value="1"/>
</dbReference>
<evidence type="ECO:0000313" key="12">
    <source>
        <dbReference type="WBParaSite" id="nRc.2.0.1.t35457-RA"/>
    </source>
</evidence>
<evidence type="ECO:0000256" key="7">
    <source>
        <dbReference type="ARBA" id="ARBA00023242"/>
    </source>
</evidence>
<dbReference type="Pfam" id="PF09748">
    <property type="entry name" value="Med10"/>
    <property type="match status" value="1"/>
</dbReference>
<comment type="similarity">
    <text evidence="2 9">Belongs to the Mediator complex subunit 10 family.</text>
</comment>
<dbReference type="InterPro" id="IPR019145">
    <property type="entry name" value="Mediator_Med10"/>
</dbReference>
<dbReference type="AlphaFoldDB" id="A0A915K9T8"/>
<name>A0A915K9T8_ROMCU</name>
<evidence type="ECO:0000256" key="9">
    <source>
        <dbReference type="RuleBase" id="RU364146"/>
    </source>
</evidence>
<sequence>MSQQQQSNLTSKFDNLEQTLEVFIENCRHLCVITADFQSNSGLLPPSAGSASSAIAAISGGNSNSQMLLNQKLQTFVQGLLELDQSKHLYKDVKIPLELLDYVDNGKNPQFYTKDIMESCLQKNNQTRGKIELYRKFRAHLLKELGEELPEEIKLYRMIRPLQEEPVSVPTTTGQGSNPGSIAGSQSDMAEK</sequence>
<feature type="compositionally biased region" description="Polar residues" evidence="10">
    <location>
        <begin position="169"/>
        <end position="192"/>
    </location>
</feature>
<dbReference type="GO" id="GO:0016592">
    <property type="term" value="C:mediator complex"/>
    <property type="evidence" value="ECO:0007669"/>
    <property type="project" value="InterPro"/>
</dbReference>
<keyword evidence="7 9" id="KW-0539">Nucleus</keyword>
<dbReference type="PANTHER" id="PTHR13345:SF13">
    <property type="entry name" value="MEDIATOR OF RNA POLYMERASE II TRANSCRIPTION SUBUNIT 10"/>
    <property type="match status" value="1"/>
</dbReference>